<evidence type="ECO:0000313" key="2">
    <source>
        <dbReference type="EMBL" id="GES10538.1"/>
    </source>
</evidence>
<proteinExistence type="predicted"/>
<protein>
    <submittedName>
        <fullName evidence="2">Uncharacterized protein</fullName>
    </submittedName>
</protein>
<sequence length="148" mass="16069">MRPAPAATRADDTPVPRDRPPANPRSAPCPGRPPPSPQPSQVGGGVTSGQDIGNTRRKIRGLPDGRRPGHRGVGKTRAARYLNAIRKVGLPDDLFADVAPKVLASWRARVAAEAPSHLRFHPHDIKVTLLAAYLYCRSREITDTFCSR</sequence>
<keyword evidence="3" id="KW-1185">Reference proteome</keyword>
<accession>A0A5M3WWK1</accession>
<evidence type="ECO:0000256" key="1">
    <source>
        <dbReference type="SAM" id="MobiDB-lite"/>
    </source>
</evidence>
<gene>
    <name evidence="2" type="ORF">Amac_041350</name>
</gene>
<dbReference type="Proteomes" id="UP000331127">
    <property type="component" value="Unassembled WGS sequence"/>
</dbReference>
<reference evidence="2 3" key="1">
    <citation type="submission" date="2019-10" db="EMBL/GenBank/DDBJ databases">
        <title>Whole genome shotgun sequence of Acrocarpospora macrocephala NBRC 16266.</title>
        <authorList>
            <person name="Ichikawa N."/>
            <person name="Kimura A."/>
            <person name="Kitahashi Y."/>
            <person name="Komaki H."/>
            <person name="Oguchi A."/>
        </authorList>
    </citation>
    <scope>NUCLEOTIDE SEQUENCE [LARGE SCALE GENOMIC DNA]</scope>
    <source>
        <strain evidence="2 3">NBRC 16266</strain>
    </source>
</reference>
<evidence type="ECO:0000313" key="3">
    <source>
        <dbReference type="Proteomes" id="UP000331127"/>
    </source>
</evidence>
<dbReference type="AlphaFoldDB" id="A0A5M3WWK1"/>
<feature type="region of interest" description="Disordered" evidence="1">
    <location>
        <begin position="1"/>
        <end position="76"/>
    </location>
</feature>
<name>A0A5M3WWK1_9ACTN</name>
<organism evidence="2 3">
    <name type="scientific">Acrocarpospora macrocephala</name>
    <dbReference type="NCBI Taxonomy" id="150177"/>
    <lineage>
        <taxon>Bacteria</taxon>
        <taxon>Bacillati</taxon>
        <taxon>Actinomycetota</taxon>
        <taxon>Actinomycetes</taxon>
        <taxon>Streptosporangiales</taxon>
        <taxon>Streptosporangiaceae</taxon>
        <taxon>Acrocarpospora</taxon>
    </lineage>
</organism>
<feature type="compositionally biased region" description="Basic and acidic residues" evidence="1">
    <location>
        <begin position="9"/>
        <end position="20"/>
    </location>
</feature>
<comment type="caution">
    <text evidence="2">The sequence shown here is derived from an EMBL/GenBank/DDBJ whole genome shotgun (WGS) entry which is preliminary data.</text>
</comment>
<dbReference type="EMBL" id="BLAE01000022">
    <property type="protein sequence ID" value="GES10538.1"/>
    <property type="molecule type" value="Genomic_DNA"/>
</dbReference>